<protein>
    <submittedName>
        <fullName evidence="1">Uncharacterized protein</fullName>
    </submittedName>
</protein>
<keyword evidence="2" id="KW-1185">Reference proteome</keyword>
<dbReference type="EMBL" id="BGPR01008254">
    <property type="protein sequence ID" value="GBN32556.1"/>
    <property type="molecule type" value="Genomic_DNA"/>
</dbReference>
<evidence type="ECO:0000313" key="2">
    <source>
        <dbReference type="Proteomes" id="UP000499080"/>
    </source>
</evidence>
<organism evidence="1 2">
    <name type="scientific">Araneus ventricosus</name>
    <name type="common">Orbweaver spider</name>
    <name type="synonym">Epeira ventricosa</name>
    <dbReference type="NCBI Taxonomy" id="182803"/>
    <lineage>
        <taxon>Eukaryota</taxon>
        <taxon>Metazoa</taxon>
        <taxon>Ecdysozoa</taxon>
        <taxon>Arthropoda</taxon>
        <taxon>Chelicerata</taxon>
        <taxon>Arachnida</taxon>
        <taxon>Araneae</taxon>
        <taxon>Araneomorphae</taxon>
        <taxon>Entelegynae</taxon>
        <taxon>Araneoidea</taxon>
        <taxon>Araneidae</taxon>
        <taxon>Araneus</taxon>
    </lineage>
</organism>
<dbReference type="AlphaFoldDB" id="A0A4Y2N444"/>
<comment type="caution">
    <text evidence="1">The sequence shown here is derived from an EMBL/GenBank/DDBJ whole genome shotgun (WGS) entry which is preliminary data.</text>
</comment>
<name>A0A4Y2N444_ARAVE</name>
<sequence>MEKINVKDCWRMRGTCKVEWNVA</sequence>
<accession>A0A4Y2N444</accession>
<reference evidence="1 2" key="1">
    <citation type="journal article" date="2019" name="Sci. Rep.">
        <title>Orb-weaving spider Araneus ventricosus genome elucidates the spidroin gene catalogue.</title>
        <authorList>
            <person name="Kono N."/>
            <person name="Nakamura H."/>
            <person name="Ohtoshi R."/>
            <person name="Moran D.A.P."/>
            <person name="Shinohara A."/>
            <person name="Yoshida Y."/>
            <person name="Fujiwara M."/>
            <person name="Mori M."/>
            <person name="Tomita M."/>
            <person name="Arakawa K."/>
        </authorList>
    </citation>
    <scope>NUCLEOTIDE SEQUENCE [LARGE SCALE GENOMIC DNA]</scope>
</reference>
<feature type="non-terminal residue" evidence="1">
    <location>
        <position position="23"/>
    </location>
</feature>
<dbReference type="Proteomes" id="UP000499080">
    <property type="component" value="Unassembled WGS sequence"/>
</dbReference>
<gene>
    <name evidence="1" type="ORF">AVEN_1781_1</name>
</gene>
<proteinExistence type="predicted"/>
<evidence type="ECO:0000313" key="1">
    <source>
        <dbReference type="EMBL" id="GBN32556.1"/>
    </source>
</evidence>